<proteinExistence type="predicted"/>
<dbReference type="InterPro" id="IPR050250">
    <property type="entry name" value="Macrolide_Exporter_MacB"/>
</dbReference>
<keyword evidence="10" id="KW-1185">Reference proteome</keyword>
<evidence type="ECO:0000256" key="5">
    <source>
        <dbReference type="ARBA" id="ARBA00023136"/>
    </source>
</evidence>
<evidence type="ECO:0000256" key="4">
    <source>
        <dbReference type="ARBA" id="ARBA00022989"/>
    </source>
</evidence>
<feature type="transmembrane region" description="Helical" evidence="6">
    <location>
        <begin position="309"/>
        <end position="330"/>
    </location>
</feature>
<accession>A0ABV6BH91</accession>
<evidence type="ECO:0000259" key="8">
    <source>
        <dbReference type="Pfam" id="PF12704"/>
    </source>
</evidence>
<evidence type="ECO:0000313" key="10">
    <source>
        <dbReference type="Proteomes" id="UP001589813"/>
    </source>
</evidence>
<feature type="domain" description="ABC3 transporter permease C-terminal" evidence="7">
    <location>
        <begin position="312"/>
        <end position="424"/>
    </location>
</feature>
<evidence type="ECO:0000259" key="7">
    <source>
        <dbReference type="Pfam" id="PF02687"/>
    </source>
</evidence>
<dbReference type="PANTHER" id="PTHR30572">
    <property type="entry name" value="MEMBRANE COMPONENT OF TRANSPORTER-RELATED"/>
    <property type="match status" value="1"/>
</dbReference>
<gene>
    <name evidence="9" type="ORF">ACFFJP_18215</name>
</gene>
<dbReference type="Pfam" id="PF02687">
    <property type="entry name" value="FtsX"/>
    <property type="match status" value="1"/>
</dbReference>
<feature type="domain" description="MacB-like periplasmic core" evidence="8">
    <location>
        <begin position="23"/>
        <end position="267"/>
    </location>
</feature>
<comment type="subcellular location">
    <subcellularLocation>
        <location evidence="1">Cell membrane</location>
        <topology evidence="1">Multi-pass membrane protein</topology>
    </subcellularLocation>
</comment>
<sequence length="434" mass="49014">MEQFLYYLKVSVKSIRRAPLPYVLTVLIMALGLGVFFANATFYYRLNADPLPLKSDKLFFPMMLLVPWECDDNTCKPPPVLSYANVQKLSNTDIPTAKAAMYSSDAYLRLDTKQPPLPVSVRITQRDFFRMFDVPVLHGSIWPDDSARNEIILTKALAEKLFGQSDVVGKTLLLDDKPLTVSAVLDNWQMLPRLYDANSGNHVEPVEQIYLPLETGYDMNYMSNSQSSTFDDTDYRQLSSQGRTGALHQLQYWVQLDTPAQQQAYRDFMQNLASTEKAAGRHPSIINNQLTSMRNIVAYFGGESGDIKAFALVTLLFLLVCLLNASHLSLNRYLSNQYEFSLRRALGASRWQLQQQMLADVLLLTLCCLAGALLIGLGGVQLMNYLWPVNRLFSTWDWQLLLGLLLLALSASYLVTLYPSLRASFGALNQQLKE</sequence>
<dbReference type="PANTHER" id="PTHR30572:SF18">
    <property type="entry name" value="ABC-TYPE MACROLIDE FAMILY EXPORT SYSTEM PERMEASE COMPONENT 2"/>
    <property type="match status" value="1"/>
</dbReference>
<evidence type="ECO:0000256" key="6">
    <source>
        <dbReference type="SAM" id="Phobius"/>
    </source>
</evidence>
<evidence type="ECO:0000256" key="3">
    <source>
        <dbReference type="ARBA" id="ARBA00022692"/>
    </source>
</evidence>
<evidence type="ECO:0000313" key="9">
    <source>
        <dbReference type="EMBL" id="MFC0050240.1"/>
    </source>
</evidence>
<organism evidence="9 10">
    <name type="scientific">Rheinheimera tilapiae</name>
    <dbReference type="NCBI Taxonomy" id="875043"/>
    <lineage>
        <taxon>Bacteria</taxon>
        <taxon>Pseudomonadati</taxon>
        <taxon>Pseudomonadota</taxon>
        <taxon>Gammaproteobacteria</taxon>
        <taxon>Chromatiales</taxon>
        <taxon>Chromatiaceae</taxon>
        <taxon>Rheinheimera</taxon>
    </lineage>
</organism>
<feature type="transmembrane region" description="Helical" evidence="6">
    <location>
        <begin position="358"/>
        <end position="380"/>
    </location>
</feature>
<keyword evidence="4 6" id="KW-1133">Transmembrane helix</keyword>
<protein>
    <submittedName>
        <fullName evidence="9">ABC transporter permease</fullName>
    </submittedName>
</protein>
<dbReference type="EMBL" id="JBHLXP010000005">
    <property type="protein sequence ID" value="MFC0050240.1"/>
    <property type="molecule type" value="Genomic_DNA"/>
</dbReference>
<keyword evidence="2" id="KW-1003">Cell membrane</keyword>
<dbReference type="Pfam" id="PF12704">
    <property type="entry name" value="MacB_PCD"/>
    <property type="match status" value="1"/>
</dbReference>
<evidence type="ECO:0000256" key="2">
    <source>
        <dbReference type="ARBA" id="ARBA00022475"/>
    </source>
</evidence>
<comment type="caution">
    <text evidence="9">The sequence shown here is derived from an EMBL/GenBank/DDBJ whole genome shotgun (WGS) entry which is preliminary data.</text>
</comment>
<dbReference type="InterPro" id="IPR003838">
    <property type="entry name" value="ABC3_permease_C"/>
</dbReference>
<reference evidence="9 10" key="1">
    <citation type="submission" date="2024-09" db="EMBL/GenBank/DDBJ databases">
        <authorList>
            <person name="Sun Q."/>
            <person name="Mori K."/>
        </authorList>
    </citation>
    <scope>NUCLEOTIDE SEQUENCE [LARGE SCALE GENOMIC DNA]</scope>
    <source>
        <strain evidence="9 10">KCTC 23315</strain>
    </source>
</reference>
<dbReference type="RefSeq" id="WP_377247654.1">
    <property type="nucleotide sequence ID" value="NZ_JBHLXP010000005.1"/>
</dbReference>
<evidence type="ECO:0000256" key="1">
    <source>
        <dbReference type="ARBA" id="ARBA00004651"/>
    </source>
</evidence>
<dbReference type="Proteomes" id="UP001589813">
    <property type="component" value="Unassembled WGS sequence"/>
</dbReference>
<name>A0ABV6BH91_9GAMM</name>
<feature type="transmembrane region" description="Helical" evidence="6">
    <location>
        <begin position="400"/>
        <end position="421"/>
    </location>
</feature>
<dbReference type="InterPro" id="IPR025857">
    <property type="entry name" value="MacB_PCD"/>
</dbReference>
<feature type="transmembrane region" description="Helical" evidence="6">
    <location>
        <begin position="20"/>
        <end position="44"/>
    </location>
</feature>
<keyword evidence="5 6" id="KW-0472">Membrane</keyword>
<keyword evidence="3 6" id="KW-0812">Transmembrane</keyword>